<dbReference type="Pfam" id="PF10344">
    <property type="entry name" value="Hobbit"/>
    <property type="match status" value="2"/>
</dbReference>
<keyword evidence="2" id="KW-0812">Transmembrane</keyword>
<feature type="domain" description="FMP27/BLTP2/Hobbit GFWDK motif-containing RBG unit" evidence="3">
    <location>
        <begin position="947"/>
        <end position="1078"/>
    </location>
</feature>
<evidence type="ECO:0000259" key="3">
    <source>
        <dbReference type="SMART" id="SM01214"/>
    </source>
</evidence>
<dbReference type="InterPro" id="IPR045167">
    <property type="entry name" value="Hobbit"/>
</dbReference>
<feature type="compositionally biased region" description="Polar residues" evidence="1">
    <location>
        <begin position="2159"/>
        <end position="2173"/>
    </location>
</feature>
<dbReference type="PANTHER" id="PTHR15678">
    <property type="entry name" value="ANTIGEN MLAA-22-RELATED"/>
    <property type="match status" value="1"/>
</dbReference>
<name>A0AAV8UJN7_9RHOD</name>
<dbReference type="SMART" id="SM01214">
    <property type="entry name" value="Fmp27_GFWDK"/>
    <property type="match status" value="1"/>
</dbReference>
<feature type="region of interest" description="Disordered" evidence="1">
    <location>
        <begin position="2143"/>
        <end position="2173"/>
    </location>
</feature>
<evidence type="ECO:0000313" key="5">
    <source>
        <dbReference type="Proteomes" id="UP001157974"/>
    </source>
</evidence>
<feature type="region of interest" description="Disordered" evidence="1">
    <location>
        <begin position="1226"/>
        <end position="1246"/>
    </location>
</feature>
<accession>A0AAV8UJN7</accession>
<evidence type="ECO:0000256" key="2">
    <source>
        <dbReference type="SAM" id="Phobius"/>
    </source>
</evidence>
<keyword evidence="2" id="KW-1133">Transmembrane helix</keyword>
<gene>
    <name evidence="4" type="ORF">NDN08_003887</name>
</gene>
<keyword evidence="5" id="KW-1185">Reference proteome</keyword>
<protein>
    <recommendedName>
        <fullName evidence="3">FMP27/BLTP2/Hobbit GFWDK motif-containing RBG unit domain-containing protein</fullName>
    </recommendedName>
</protein>
<feature type="compositionally biased region" description="Polar residues" evidence="1">
    <location>
        <begin position="622"/>
        <end position="635"/>
    </location>
</feature>
<feature type="transmembrane region" description="Helical" evidence="2">
    <location>
        <begin position="6"/>
        <end position="32"/>
    </location>
</feature>
<sequence length="2196" mass="250480">MLELILLPAVVVVCSVIVNLLLLRFAWIPLLLRRLGIRRNTNNQGEVLLQVPPRKFIQEEFFIHLVWNSKNRQRVEELRGIYGDDATDLVPKKAHRKWLTVKVYNLVISTDELGKEGGSRGNQKTYRSGHNSKAEAPFYQKSMLRRLVSYLVGLGVNISIYLAVDFIRKVDFTISDVKILRSGKRPLRVQADEVFFCGYKHRLTSTNLHLGMGSLQATVENAFGKKSVVGKIDKGICLSVHIPVRARTLLLGQWLGVKDDIITKMATPHVAIDVLGQTVLEMKHVMTDGRPGTNQALLPIPTYEQEFNVLPEVSTQVAISAAEISGQLLSSDRERGVLLQVSDPLAFFANVSRERESSKHFIVNLGKMKLRSVQHDVDEKVCGVLCSNDSESADYKHATEWIIERKPDIFLESRGLGLSMSDFSDCRAVKMFTDGLFLASEPKGNAEVIAAVRDYVEGRISEDCENDLDESESNESVVARKNPKSLEIRVDMKNSSIFLVNKEVKGFAETRAFALSFASTAGTVFEKTATGPMNGCLRLLELNNIHFPNGPFTKNIISEEFGFDLTPESAEKKWGFKLKGTRVRWDPDWQDFFDNAKAIVQPLLDLRPKKTGAKNPEVESDGAQTSSLNGRSPSSDPHEASEPQFSFRNDVRFYVDDLFVEVQFPDGPQAAVHVGFGNDFCLSDLYFSGRDLYWIVLNKRVAYAKEWKMGNFNIMFKWPVKTIDLSLWQTRFFMPVHDYHYGNRWGDFWIRLRSYLRGRRELRNPGFVPRQKQFPDLKINGWDVEVELHDHPLNGFLLRRLPLWRDEAIQRNERRMAFDERIYELPTRAQDVAFAELMKLNSASYIRRVKALMQREEATKVRSAPHYPYVINPPVATLEVGMIQFNMFSDEAVQKYGTEEHMRRFFRMDTCKLESRRKQKSDPGNWNELGFRTLKSAWEGVSLKLRNYPTAILRADSIMLNGLVGVGKQNVTKPFVTRTRVGLGVKLAADAQLPITPMKMFIDMEISSRTMQVSWNQAYMAALIDFTKNVNKFVGEGKEISPRIMSFDMMRANHHARIRFKVYKLVARIGAGISPYARIDHYLDVAAAPLELKLSRFGDQEFPLMVQFRNLAITPRTFNKDHRSRIHLKSVSVNLSMTYFNRNPDRSSQDHYLHPFPEREEDIVLPAYKFVKIEKTMSKDDSWPRKLAGEMTQWKAEIGETPGWDTWHEWRSRAVDVVLTASIIQKRHRERRSRSNNTWSDRTSDPMQLTSDGITTLLKTARIFATGGPAVKANPGWKEDKYIYRPMPKESLGDVMRTVNIDASIAGIQMKLLNNIRPGNSMYVRIDNAMFNQISEKSHLSVTGERELMKRAATVDNLEIRQTIPDMDIGGTGPNGDDGFFVCAEALAFNTIPGNADVLRSVDDSLKSIKTFSSPFRGISAGDGRQKGRNIEEAESKNKVSVRSLKLFISPDRRDAIIHWRMALREKTFPLKKHLRQRKGDTRPVMDKAEQLRRRERDILEQIKRTGSDEIRTFTESNATEGKSSESENDYDSVLEFRPVFHMIVENTQAMFCSQDTKGTIVLRTAPMEVKFNRKTKASDMSENGVMDESEWNVQANNTELFSLTEDIIRDKYGELWVPEDENCDEINEHTVFSPMTGEPLTLNILFVSQPSSGNMETERVRPSTLYINVPKFSLDTTSDQFVVFRRVIDMLNKRVPMATDIQHELAALRYQLLRNIGSIDKDDLDYHAMHLKTICHQIEYAMETGQLDLVKSLLKNEEDIQHSRKLFLAKSKAFNTFIHKQHYKDNLVSTGDSNEMYPSMFFSCSFDVIVWKLRESATRDELAELEIANPVFNRVAYVGRGSSLEFTFTNINVVNRMRGAMYKKVLALNKEESGDGSDILSTDSRNVAFKWFHMIVEPVGEINVYDHLTIKLAPLRANLSTKLLKAIKEFIIPPSQQGGAMTEEMKESNETVSVTGSPANDSSRNESELQIMRARARTSNFFKYIYIGEVKLVASLRLGEESRGRIAEYFSAVQNLVIKDHSHMYSSKLWSWDDFLGEIRRLLSKLKSRAINHVIRDKLRVGIMIRDRMRLQTRGRAKVQTPTSSFEDDEDRTVVSLSSKVFESMSTEPQVTFGDEFESSMLPGQMSITSDEFFKQMMFSDATRTESKITSDPEENPDNGSEPSSSRFMSTFRANTFGSLSRSFGNSSTGLDSDG</sequence>
<dbReference type="EMBL" id="JAMWBK010000010">
    <property type="protein sequence ID" value="KAJ8901681.1"/>
    <property type="molecule type" value="Genomic_DNA"/>
</dbReference>
<feature type="compositionally biased region" description="Polar residues" evidence="1">
    <location>
        <begin position="1235"/>
        <end position="1246"/>
    </location>
</feature>
<keyword evidence="2" id="KW-0472">Membrane</keyword>
<reference evidence="4 5" key="1">
    <citation type="journal article" date="2023" name="Nat. Commun.">
        <title>Origin of minicircular mitochondrial genomes in red algae.</title>
        <authorList>
            <person name="Lee Y."/>
            <person name="Cho C.H."/>
            <person name="Lee Y.M."/>
            <person name="Park S.I."/>
            <person name="Yang J.H."/>
            <person name="West J.A."/>
            <person name="Bhattacharya D."/>
            <person name="Yoon H.S."/>
        </authorList>
    </citation>
    <scope>NUCLEOTIDE SEQUENCE [LARGE SCALE GENOMIC DNA]</scope>
    <source>
        <strain evidence="4 5">CCMP1338</strain>
        <tissue evidence="4">Whole cell</tissue>
    </source>
</reference>
<feature type="region of interest" description="Disordered" evidence="1">
    <location>
        <begin position="610"/>
        <end position="643"/>
    </location>
</feature>
<feature type="transmembrane region" description="Helical" evidence="2">
    <location>
        <begin position="147"/>
        <end position="164"/>
    </location>
</feature>
<organism evidence="4 5">
    <name type="scientific">Rhodosorus marinus</name>
    <dbReference type="NCBI Taxonomy" id="101924"/>
    <lineage>
        <taxon>Eukaryota</taxon>
        <taxon>Rhodophyta</taxon>
        <taxon>Stylonematophyceae</taxon>
        <taxon>Stylonematales</taxon>
        <taxon>Stylonemataceae</taxon>
        <taxon>Rhodosorus</taxon>
    </lineage>
</organism>
<dbReference type="Proteomes" id="UP001157974">
    <property type="component" value="Unassembled WGS sequence"/>
</dbReference>
<dbReference type="InterPro" id="IPR019441">
    <property type="entry name" value="FMP27/BLTP2/Hobbit_GFWDK_RBG"/>
</dbReference>
<feature type="region of interest" description="Disordered" evidence="1">
    <location>
        <begin position="1510"/>
        <end position="1530"/>
    </location>
</feature>
<evidence type="ECO:0000313" key="4">
    <source>
        <dbReference type="EMBL" id="KAJ8901681.1"/>
    </source>
</evidence>
<proteinExistence type="predicted"/>
<evidence type="ECO:0000256" key="1">
    <source>
        <dbReference type="SAM" id="MobiDB-lite"/>
    </source>
</evidence>
<comment type="caution">
    <text evidence="4">The sequence shown here is derived from an EMBL/GenBank/DDBJ whole genome shotgun (WGS) entry which is preliminary data.</text>
</comment>
<dbReference type="PANTHER" id="PTHR15678:SF6">
    <property type="entry name" value="BRIDGE-LIKE LIPID TRANSFER PROTEIN FAMILY MEMBER 2"/>
    <property type="match status" value="1"/>
</dbReference>